<feature type="region of interest" description="Disordered" evidence="1">
    <location>
        <begin position="289"/>
        <end position="368"/>
    </location>
</feature>
<dbReference type="GO" id="GO:0005634">
    <property type="term" value="C:nucleus"/>
    <property type="evidence" value="ECO:0007669"/>
    <property type="project" value="TreeGrafter"/>
</dbReference>
<dbReference type="InterPro" id="IPR004875">
    <property type="entry name" value="DDE_SF_endonuclease_dom"/>
</dbReference>
<evidence type="ECO:0000313" key="4">
    <source>
        <dbReference type="Proteomes" id="UP001243330"/>
    </source>
</evidence>
<proteinExistence type="predicted"/>
<sequence length="368" mass="41434">MIRPGMVVTRSDRIGKPKNIQPGNREWATAICCVGGDGYAMPPFLVVQGRFHLASWYSEAQIPDTWVVKTTSNGCTNNETGLEWLQHFDKHTKLRLKGVYRMLVVDGYESHVSSDFEEYCKENKIITLCLPSHSLHLTQPLDVGCYSALKLRYGSQIEHFIKARITHITKPEFFLAFKAAFFQTFSPENVFGGFRGAGLIPYDPQAVLLKLDVQLRTPTAPNTPDKGKNIQVSGKLALYSEFLYKSILTPIYDAVDKLSKGLQSVSHLTALLQEEVQYLRDTNTALSKRRRAKRTRLQDSGALDGSQAREIMTEKGIIEEEGCEEEKNEGSSKRRRTSLRHCGICRKTGHNARTCPETEEISNLSDSE</sequence>
<evidence type="ECO:0000256" key="1">
    <source>
        <dbReference type="SAM" id="MobiDB-lite"/>
    </source>
</evidence>
<comment type="caution">
    <text evidence="3">The sequence shown here is derived from an EMBL/GenBank/DDBJ whole genome shotgun (WGS) entry which is preliminary data.</text>
</comment>
<dbReference type="EMBL" id="JAQOWY010000063">
    <property type="protein sequence ID" value="KAK1853028.1"/>
    <property type="molecule type" value="Genomic_DNA"/>
</dbReference>
<dbReference type="InterPro" id="IPR050863">
    <property type="entry name" value="CenT-Element_Derived"/>
</dbReference>
<dbReference type="InterPro" id="IPR036875">
    <property type="entry name" value="Znf_CCHC_sf"/>
</dbReference>
<dbReference type="GO" id="GO:0008270">
    <property type="term" value="F:zinc ion binding"/>
    <property type="evidence" value="ECO:0007669"/>
    <property type="project" value="InterPro"/>
</dbReference>
<reference evidence="3" key="1">
    <citation type="submission" date="2023-01" db="EMBL/GenBank/DDBJ databases">
        <title>Colletotrichum chrysophilum M932 genome sequence.</title>
        <authorList>
            <person name="Baroncelli R."/>
        </authorList>
    </citation>
    <scope>NUCLEOTIDE SEQUENCE</scope>
    <source>
        <strain evidence="3">M932</strain>
    </source>
</reference>
<evidence type="ECO:0000313" key="3">
    <source>
        <dbReference type="EMBL" id="KAK1853028.1"/>
    </source>
</evidence>
<name>A0AAD9AR03_9PEZI</name>
<dbReference type="SUPFAM" id="SSF57756">
    <property type="entry name" value="Retrovirus zinc finger-like domains"/>
    <property type="match status" value="1"/>
</dbReference>
<accession>A0AAD9AR03</accession>
<dbReference type="PANTHER" id="PTHR19303">
    <property type="entry name" value="TRANSPOSON"/>
    <property type="match status" value="1"/>
</dbReference>
<dbReference type="Proteomes" id="UP001243330">
    <property type="component" value="Unassembled WGS sequence"/>
</dbReference>
<evidence type="ECO:0000259" key="2">
    <source>
        <dbReference type="Pfam" id="PF03184"/>
    </source>
</evidence>
<dbReference type="Pfam" id="PF03184">
    <property type="entry name" value="DDE_1"/>
    <property type="match status" value="1"/>
</dbReference>
<organism evidence="3 4">
    <name type="scientific">Colletotrichum chrysophilum</name>
    <dbReference type="NCBI Taxonomy" id="1836956"/>
    <lineage>
        <taxon>Eukaryota</taxon>
        <taxon>Fungi</taxon>
        <taxon>Dikarya</taxon>
        <taxon>Ascomycota</taxon>
        <taxon>Pezizomycotina</taxon>
        <taxon>Sordariomycetes</taxon>
        <taxon>Hypocreomycetidae</taxon>
        <taxon>Glomerellales</taxon>
        <taxon>Glomerellaceae</taxon>
        <taxon>Colletotrichum</taxon>
        <taxon>Colletotrichum gloeosporioides species complex</taxon>
    </lineage>
</organism>
<dbReference type="GO" id="GO:0003677">
    <property type="term" value="F:DNA binding"/>
    <property type="evidence" value="ECO:0007669"/>
    <property type="project" value="TreeGrafter"/>
</dbReference>
<protein>
    <submittedName>
        <fullName evidence="3">Transposase</fullName>
    </submittedName>
</protein>
<keyword evidence="4" id="KW-1185">Reference proteome</keyword>
<dbReference type="PANTHER" id="PTHR19303:SF62">
    <property type="entry name" value="HTH CENPB-TYPE DOMAIN-CONTAINING PROTEIN-RELATED"/>
    <property type="match status" value="1"/>
</dbReference>
<feature type="domain" description="DDE-1" evidence="2">
    <location>
        <begin position="25"/>
        <end position="172"/>
    </location>
</feature>
<gene>
    <name evidence="3" type="ORF">CCHR01_04378</name>
</gene>
<dbReference type="AlphaFoldDB" id="A0AAD9AR03"/>
<feature type="compositionally biased region" description="Basic residues" evidence="1">
    <location>
        <begin position="333"/>
        <end position="350"/>
    </location>
</feature>